<name>A0A1J4J3M1_9EUKA</name>
<accession>A0A1J4J3M1</accession>
<keyword evidence="3" id="KW-1185">Reference proteome</keyword>
<evidence type="ECO:0000259" key="1">
    <source>
        <dbReference type="PROSITE" id="PS50011"/>
    </source>
</evidence>
<comment type="caution">
    <text evidence="2">The sequence shown here is derived from an EMBL/GenBank/DDBJ whole genome shotgun (WGS) entry which is preliminary data.</text>
</comment>
<dbReference type="GeneID" id="94847516"/>
<organism evidence="2 3">
    <name type="scientific">Tritrichomonas foetus</name>
    <dbReference type="NCBI Taxonomy" id="1144522"/>
    <lineage>
        <taxon>Eukaryota</taxon>
        <taxon>Metamonada</taxon>
        <taxon>Parabasalia</taxon>
        <taxon>Tritrichomonadida</taxon>
        <taxon>Tritrichomonadidae</taxon>
        <taxon>Tritrichomonas</taxon>
    </lineage>
</organism>
<reference evidence="2" key="1">
    <citation type="submission" date="2016-10" db="EMBL/GenBank/DDBJ databases">
        <authorList>
            <person name="Benchimol M."/>
            <person name="Almeida L.G."/>
            <person name="Vasconcelos A.T."/>
            <person name="Perreira-Neves A."/>
            <person name="Rosa I.A."/>
            <person name="Tasca T."/>
            <person name="Bogo M.R."/>
            <person name="de Souza W."/>
        </authorList>
    </citation>
    <scope>NUCLEOTIDE SEQUENCE [LARGE SCALE GENOMIC DNA]</scope>
    <source>
        <strain evidence="2">K</strain>
    </source>
</reference>
<dbReference type="SUPFAM" id="SSF56112">
    <property type="entry name" value="Protein kinase-like (PK-like)"/>
    <property type="match status" value="1"/>
</dbReference>
<dbReference type="VEuPathDB" id="TrichDB:TRFO_39739"/>
<protein>
    <submittedName>
        <fullName evidence="2">CAMK family protein kinase</fullName>
    </submittedName>
</protein>
<sequence length="291" mass="32877">MKVKRGIYTMPPFSEEAQSLISRLLTLDPTKRITISEIKQHPFFRESIPNDYITPTPIPFPNLIQPIDPSTVTPEIVDILRKIGYNDDAELAVDLASPLHTMAKVFYYMLTTRLSFDQLDWSIAIDLSIGSQHENPMNDSTSPEIMMDPAHTAFGLSGSDPFHRHANSDHSSTSFDNINSIANTVDWNVPETSPMKCEQTFQATLNGIEITQLMRLMQILVTQFKMKWFFPDDFTMICRSDVVGGYIIIQSQCLNSEIDVLLTMQLFDGNTEVFAGVCKAVEEMFQGNTSF</sequence>
<dbReference type="EMBL" id="MLAK01001352">
    <property type="protein sequence ID" value="OHS94056.1"/>
    <property type="molecule type" value="Genomic_DNA"/>
</dbReference>
<evidence type="ECO:0000313" key="3">
    <source>
        <dbReference type="Proteomes" id="UP000179807"/>
    </source>
</evidence>
<keyword evidence="2" id="KW-0418">Kinase</keyword>
<dbReference type="PROSITE" id="PS50011">
    <property type="entry name" value="PROTEIN_KINASE_DOM"/>
    <property type="match status" value="1"/>
</dbReference>
<dbReference type="InterPro" id="IPR000719">
    <property type="entry name" value="Prot_kinase_dom"/>
</dbReference>
<keyword evidence="2" id="KW-0808">Transferase</keyword>
<proteinExistence type="predicted"/>
<dbReference type="GO" id="GO:0004672">
    <property type="term" value="F:protein kinase activity"/>
    <property type="evidence" value="ECO:0007669"/>
    <property type="project" value="InterPro"/>
</dbReference>
<feature type="domain" description="Protein kinase" evidence="1">
    <location>
        <begin position="1"/>
        <end position="44"/>
    </location>
</feature>
<dbReference type="AlphaFoldDB" id="A0A1J4J3M1"/>
<dbReference type="Proteomes" id="UP000179807">
    <property type="component" value="Unassembled WGS sequence"/>
</dbReference>
<dbReference type="RefSeq" id="XP_068347193.1">
    <property type="nucleotide sequence ID" value="XM_068512812.1"/>
</dbReference>
<dbReference type="InterPro" id="IPR011009">
    <property type="entry name" value="Kinase-like_dom_sf"/>
</dbReference>
<dbReference type="GO" id="GO:0005524">
    <property type="term" value="F:ATP binding"/>
    <property type="evidence" value="ECO:0007669"/>
    <property type="project" value="InterPro"/>
</dbReference>
<evidence type="ECO:0000313" key="2">
    <source>
        <dbReference type="EMBL" id="OHS94056.1"/>
    </source>
</evidence>
<gene>
    <name evidence="2" type="ORF">TRFO_39739</name>
</gene>
<dbReference type="Gene3D" id="1.10.510.10">
    <property type="entry name" value="Transferase(Phosphotransferase) domain 1"/>
    <property type="match status" value="1"/>
</dbReference>
<dbReference type="OrthoDB" id="1725641at2759"/>